<dbReference type="Gene3D" id="3.20.20.30">
    <property type="entry name" value="Luciferase-like domain"/>
    <property type="match status" value="1"/>
</dbReference>
<dbReference type="EMBL" id="JADPRT010000014">
    <property type="protein sequence ID" value="MBF9072082.1"/>
    <property type="molecule type" value="Genomic_DNA"/>
</dbReference>
<dbReference type="GO" id="GO:0005829">
    <property type="term" value="C:cytosol"/>
    <property type="evidence" value="ECO:0007669"/>
    <property type="project" value="TreeGrafter"/>
</dbReference>
<dbReference type="SUPFAM" id="SSF51679">
    <property type="entry name" value="Bacterial luciferase-like"/>
    <property type="match status" value="1"/>
</dbReference>
<name>A0A931B9M5_9ACTN</name>
<evidence type="ECO:0000313" key="5">
    <source>
        <dbReference type="Proteomes" id="UP000657385"/>
    </source>
</evidence>
<dbReference type="RefSeq" id="WP_196197242.1">
    <property type="nucleotide sequence ID" value="NZ_JADPRT010000014.1"/>
</dbReference>
<dbReference type="InterPro" id="IPR011251">
    <property type="entry name" value="Luciferase-like_dom"/>
</dbReference>
<gene>
    <name evidence="4" type="ORF">I2501_29060</name>
</gene>
<accession>A0A931B9M5</accession>
<organism evidence="4 5">
    <name type="scientific">Streptacidiphilus fuscans</name>
    <dbReference type="NCBI Taxonomy" id="2789292"/>
    <lineage>
        <taxon>Bacteria</taxon>
        <taxon>Bacillati</taxon>
        <taxon>Actinomycetota</taxon>
        <taxon>Actinomycetes</taxon>
        <taxon>Kitasatosporales</taxon>
        <taxon>Streptomycetaceae</taxon>
        <taxon>Streptacidiphilus</taxon>
    </lineage>
</organism>
<sequence>MEFGIFMNGFIPGPAAHDRPSEHLALKREMELAIKADKHNWKYVWFGEHHSLTEYSHMSAPEVVMGYVAARTERIHLGTGINSLSPRKEHPVRFAERAAMLDHITEGRFEWGTGRGAGSHELKSFNIMDTDSTKPEWDEVSREVVRMWEQYDYSFHGDHFTVPTPHNILPKPYGHAHPPIWMACGNPPSFAKAGSLGIGAIAFNFEPIYNLKGRIEAYKEAAENPVEILGDYQNNNVMMTNAVVCLNDRRRAREIALSAGNAYLVTLVNLYHDTMPKSADGITWPEPPINLGAWGGEELLDELIAGGYLLCGTPDEVCEQVAAYQQVGCDQLVFGLTGGMTFEEHQEMLELFGERVIPEFDHNPEHSTAIYRRNAGGPKYPPLNQPVDPDLKHTVLPLSAILPVPED</sequence>
<dbReference type="GO" id="GO:0004497">
    <property type="term" value="F:monooxygenase activity"/>
    <property type="evidence" value="ECO:0007669"/>
    <property type="project" value="UniProtKB-KW"/>
</dbReference>
<dbReference type="AlphaFoldDB" id="A0A931B9M5"/>
<evidence type="ECO:0000256" key="2">
    <source>
        <dbReference type="ARBA" id="ARBA00023033"/>
    </source>
</evidence>
<protein>
    <submittedName>
        <fullName evidence="4">LLM class flavin-dependent oxidoreductase</fullName>
    </submittedName>
</protein>
<evidence type="ECO:0000256" key="1">
    <source>
        <dbReference type="ARBA" id="ARBA00023002"/>
    </source>
</evidence>
<feature type="domain" description="Luciferase-like" evidence="3">
    <location>
        <begin position="1"/>
        <end position="330"/>
    </location>
</feature>
<dbReference type="Pfam" id="PF00296">
    <property type="entry name" value="Bac_luciferase"/>
    <property type="match status" value="1"/>
</dbReference>
<dbReference type="Proteomes" id="UP000657385">
    <property type="component" value="Unassembled WGS sequence"/>
</dbReference>
<evidence type="ECO:0000259" key="3">
    <source>
        <dbReference type="Pfam" id="PF00296"/>
    </source>
</evidence>
<dbReference type="PANTHER" id="PTHR30137:SF8">
    <property type="entry name" value="BLR5498 PROTEIN"/>
    <property type="match status" value="1"/>
</dbReference>
<evidence type="ECO:0000313" key="4">
    <source>
        <dbReference type="EMBL" id="MBF9072082.1"/>
    </source>
</evidence>
<keyword evidence="5" id="KW-1185">Reference proteome</keyword>
<proteinExistence type="predicted"/>
<dbReference type="InterPro" id="IPR050766">
    <property type="entry name" value="Bact_Lucif_Oxidored"/>
</dbReference>
<dbReference type="PANTHER" id="PTHR30137">
    <property type="entry name" value="LUCIFERASE-LIKE MONOOXYGENASE"/>
    <property type="match status" value="1"/>
</dbReference>
<comment type="caution">
    <text evidence="4">The sequence shown here is derived from an EMBL/GenBank/DDBJ whole genome shotgun (WGS) entry which is preliminary data.</text>
</comment>
<reference evidence="4" key="1">
    <citation type="submission" date="2020-11" db="EMBL/GenBank/DDBJ databases">
        <title>Isolation and identification of active actinomycetes.</title>
        <authorList>
            <person name="Yu B."/>
        </authorList>
    </citation>
    <scope>NUCLEOTIDE SEQUENCE</scope>
    <source>
        <strain evidence="4">NEAU-YB345</strain>
    </source>
</reference>
<keyword evidence="2" id="KW-0503">Monooxygenase</keyword>
<dbReference type="InterPro" id="IPR036661">
    <property type="entry name" value="Luciferase-like_sf"/>
</dbReference>
<keyword evidence="1" id="KW-0560">Oxidoreductase</keyword>
<dbReference type="GO" id="GO:0016705">
    <property type="term" value="F:oxidoreductase activity, acting on paired donors, with incorporation or reduction of molecular oxygen"/>
    <property type="evidence" value="ECO:0007669"/>
    <property type="project" value="InterPro"/>
</dbReference>